<sequence>MMHWAIQQLNKNGLQVLRCSSLYETAPAYVTDQPAFLNAAVLVRTALTPPSLLSMLKGLESKAGRDLGGLRWGPRPLDLDIIFYGAGTYKDSKLEIPHPRWSERSFVTVPVSDLWYDTDAQRAAHGASTGSPPTVPGSSSNNDSNASDSSRSSSSDSITQGNSGTNNSDSSSSSSSGGGSNSNTSKSSSDHSSSESCGSGRLPSDAPGSVHTWLSRAVQLVHGAASSTAQAYPSLLSHSGHSSSSPPHIFSTPPSQTRPPPMSAPPALPTHAAAEPPHSMPDHGTGALPGAPLTSACAPTSSSSSTAVAVEGAQIMQGASPLSSSTAATAAEGGHIVQGASPLSSSSVAFAVEGDQTMRSDSPSSTSRAAIAEERGQIVHSGSLPLNSRAAVAVEGGQIMQRVMPMGRGGRTLVWGTRTHIMGILNVTPDSFSDGGRFMETAKNNSSSSSSSSGSSSTGSSALSSNHVHGSSESRRRSSGHDHSGQGSGSHPVAVDLAVQAAICMVDQGADIIDIGGQSTRPGAVAVSAEEEAARVVPVIRALKACPQLGQTLTSIDTYRAEVTRQAVHAGADMVNDVSGGTLDAHMLSEVASLGVPYVLMHMRGDPTTMASSPHMHYACVWREVGLELQAAVDRAVQAGIPTWNILLDPGIGFAKSAQGSLELIRHLTQMRQQCLQGAARLAPILVGPSRKRFLAHITGRTPSESDVATSAAVVALIGHGADVVRVHNVGLNRDAVLVADAVNRQ</sequence>
<dbReference type="PROSITE" id="PS50972">
    <property type="entry name" value="PTERIN_BINDING"/>
    <property type="match status" value="1"/>
</dbReference>
<dbReference type="PANTHER" id="PTHR20941">
    <property type="entry name" value="FOLATE SYNTHESIS PROTEINS"/>
    <property type="match status" value="1"/>
</dbReference>
<evidence type="ECO:0000256" key="11">
    <source>
        <dbReference type="ARBA" id="ARBA00022840"/>
    </source>
</evidence>
<feature type="compositionally biased region" description="Pro residues" evidence="15">
    <location>
        <begin position="256"/>
        <end position="268"/>
    </location>
</feature>
<dbReference type="InterPro" id="IPR011005">
    <property type="entry name" value="Dihydropteroate_synth-like_sf"/>
</dbReference>
<dbReference type="InterPro" id="IPR000550">
    <property type="entry name" value="Hppk"/>
</dbReference>
<feature type="compositionally biased region" description="Low complexity" evidence="15">
    <location>
        <begin position="234"/>
        <end position="255"/>
    </location>
</feature>
<evidence type="ECO:0000256" key="13">
    <source>
        <dbReference type="ARBA" id="ARBA00022909"/>
    </source>
</evidence>
<comment type="caution">
    <text evidence="17">The sequence shown here is derived from an EMBL/GenBank/DDBJ whole genome shotgun (WGS) entry which is preliminary data.</text>
</comment>
<keyword evidence="18" id="KW-1185">Reference proteome</keyword>
<evidence type="ECO:0000256" key="15">
    <source>
        <dbReference type="SAM" id="MobiDB-lite"/>
    </source>
</evidence>
<dbReference type="Proteomes" id="UP000815325">
    <property type="component" value="Unassembled WGS sequence"/>
</dbReference>
<dbReference type="CDD" id="cd00739">
    <property type="entry name" value="DHPS"/>
    <property type="match status" value="1"/>
</dbReference>
<dbReference type="InterPro" id="IPR045031">
    <property type="entry name" value="DHP_synth-like"/>
</dbReference>
<protein>
    <submittedName>
        <fullName evidence="17">Dihydropteroate synthase-like protein</fullName>
    </submittedName>
</protein>
<dbReference type="NCBIfam" id="TIGR01498">
    <property type="entry name" value="folK"/>
    <property type="match status" value="1"/>
</dbReference>
<dbReference type="EMBL" id="MU069460">
    <property type="protein sequence ID" value="KAF5842524.1"/>
    <property type="molecule type" value="Genomic_DNA"/>
</dbReference>
<evidence type="ECO:0000313" key="18">
    <source>
        <dbReference type="Proteomes" id="UP000815325"/>
    </source>
</evidence>
<evidence type="ECO:0000256" key="9">
    <source>
        <dbReference type="ARBA" id="ARBA00022741"/>
    </source>
</evidence>
<evidence type="ECO:0000259" key="16">
    <source>
        <dbReference type="PROSITE" id="PS50972"/>
    </source>
</evidence>
<evidence type="ECO:0000256" key="4">
    <source>
        <dbReference type="ARBA" id="ARBA00004763"/>
    </source>
</evidence>
<evidence type="ECO:0000256" key="1">
    <source>
        <dbReference type="ARBA" id="ARBA00000012"/>
    </source>
</evidence>
<keyword evidence="8" id="KW-0479">Metal-binding</keyword>
<keyword evidence="11" id="KW-0067">ATP-binding</keyword>
<dbReference type="Gene3D" id="3.30.70.560">
    <property type="entry name" value="7,8-Dihydro-6-hydroxymethylpterin-pyrophosphokinase HPPK"/>
    <property type="match status" value="1"/>
</dbReference>
<evidence type="ECO:0000256" key="12">
    <source>
        <dbReference type="ARBA" id="ARBA00022842"/>
    </source>
</evidence>
<evidence type="ECO:0000256" key="14">
    <source>
        <dbReference type="ARBA" id="ARBA00023268"/>
    </source>
</evidence>
<keyword evidence="12" id="KW-0460">Magnesium</keyword>
<accession>A0ABQ7H6P3</accession>
<proteinExistence type="inferred from homology"/>
<feature type="region of interest" description="Disordered" evidence="15">
    <location>
        <begin position="432"/>
        <end position="491"/>
    </location>
</feature>
<evidence type="ECO:0000256" key="6">
    <source>
        <dbReference type="ARBA" id="ARBA00009951"/>
    </source>
</evidence>
<evidence type="ECO:0000256" key="5">
    <source>
        <dbReference type="ARBA" id="ARBA00005051"/>
    </source>
</evidence>
<organism evidence="17 18">
    <name type="scientific">Dunaliella salina</name>
    <name type="common">Green alga</name>
    <name type="synonym">Protococcus salinus</name>
    <dbReference type="NCBI Taxonomy" id="3046"/>
    <lineage>
        <taxon>Eukaryota</taxon>
        <taxon>Viridiplantae</taxon>
        <taxon>Chlorophyta</taxon>
        <taxon>core chlorophytes</taxon>
        <taxon>Chlorophyceae</taxon>
        <taxon>CS clade</taxon>
        <taxon>Chlamydomonadales</taxon>
        <taxon>Dunaliellaceae</taxon>
        <taxon>Dunaliella</taxon>
    </lineage>
</organism>
<keyword evidence="7" id="KW-0808">Transferase</keyword>
<keyword evidence="9" id="KW-0547">Nucleotide-binding</keyword>
<evidence type="ECO:0000256" key="8">
    <source>
        <dbReference type="ARBA" id="ARBA00022723"/>
    </source>
</evidence>
<feature type="compositionally biased region" description="Low complexity" evidence="15">
    <location>
        <begin position="128"/>
        <end position="187"/>
    </location>
</feature>
<dbReference type="NCBIfam" id="TIGR01496">
    <property type="entry name" value="DHPS"/>
    <property type="match status" value="1"/>
</dbReference>
<evidence type="ECO:0000256" key="2">
    <source>
        <dbReference type="ARBA" id="ARBA00000198"/>
    </source>
</evidence>
<dbReference type="InterPro" id="IPR000489">
    <property type="entry name" value="Pterin-binding_dom"/>
</dbReference>
<dbReference type="PROSITE" id="PS00792">
    <property type="entry name" value="DHPS_1"/>
    <property type="match status" value="1"/>
</dbReference>
<dbReference type="PROSITE" id="PS00794">
    <property type="entry name" value="HPPK"/>
    <property type="match status" value="1"/>
</dbReference>
<comment type="cofactor">
    <cofactor evidence="3">
        <name>Mg(2+)</name>
        <dbReference type="ChEBI" id="CHEBI:18420"/>
    </cofactor>
</comment>
<dbReference type="Gene3D" id="3.20.20.20">
    <property type="entry name" value="Dihydropteroate synthase-like"/>
    <property type="match status" value="2"/>
</dbReference>
<dbReference type="PANTHER" id="PTHR20941:SF1">
    <property type="entry name" value="FOLIC ACID SYNTHESIS PROTEIN FOL1"/>
    <property type="match status" value="1"/>
</dbReference>
<reference evidence="17" key="1">
    <citation type="submission" date="2017-08" db="EMBL/GenBank/DDBJ databases">
        <authorList>
            <person name="Polle J.E."/>
            <person name="Barry K."/>
            <person name="Cushman J."/>
            <person name="Schmutz J."/>
            <person name="Tran D."/>
            <person name="Hathwaick L.T."/>
            <person name="Yim W.C."/>
            <person name="Jenkins J."/>
            <person name="Mckie-Krisberg Z.M."/>
            <person name="Prochnik S."/>
            <person name="Lindquist E."/>
            <person name="Dockter R.B."/>
            <person name="Adam C."/>
            <person name="Molina H."/>
            <person name="Bunkerborg J."/>
            <person name="Jin E."/>
            <person name="Buchheim M."/>
            <person name="Magnuson J."/>
        </authorList>
    </citation>
    <scope>NUCLEOTIDE SEQUENCE</scope>
    <source>
        <strain evidence="17">CCAP 19/18</strain>
    </source>
</reference>
<keyword evidence="10" id="KW-0418">Kinase</keyword>
<dbReference type="SUPFAM" id="SSF55083">
    <property type="entry name" value="6-hydroxymethyl-7,8-dihydropterin pyrophosphokinase, HPPK"/>
    <property type="match status" value="1"/>
</dbReference>
<evidence type="ECO:0000256" key="7">
    <source>
        <dbReference type="ARBA" id="ARBA00022679"/>
    </source>
</evidence>
<dbReference type="Pfam" id="PF00809">
    <property type="entry name" value="Pterin_bind"/>
    <property type="match status" value="1"/>
</dbReference>
<dbReference type="CDD" id="cd00483">
    <property type="entry name" value="HPPK"/>
    <property type="match status" value="1"/>
</dbReference>
<keyword evidence="14" id="KW-0511">Multifunctional enzyme</keyword>
<keyword evidence="13" id="KW-0289">Folate biosynthesis</keyword>
<comment type="similarity">
    <text evidence="6">In the C-terminal section; belongs to the DHPS family.</text>
</comment>
<feature type="region of interest" description="Disordered" evidence="15">
    <location>
        <begin position="234"/>
        <end position="301"/>
    </location>
</feature>
<name>A0ABQ7H6P3_DUNSA</name>
<dbReference type="InterPro" id="IPR006390">
    <property type="entry name" value="DHP_synth_dom"/>
</dbReference>
<feature type="compositionally biased region" description="Low complexity" evidence="15">
    <location>
        <begin position="446"/>
        <end position="469"/>
    </location>
</feature>
<dbReference type="SUPFAM" id="SSF51717">
    <property type="entry name" value="Dihydropteroate synthetase-like"/>
    <property type="match status" value="2"/>
</dbReference>
<comment type="catalytic activity">
    <reaction evidence="2">
        <text>6-hydroxymethyl-7,8-dihydropterin + ATP = (7,8-dihydropterin-6-yl)methyl diphosphate + AMP + H(+)</text>
        <dbReference type="Rhea" id="RHEA:11412"/>
        <dbReference type="ChEBI" id="CHEBI:15378"/>
        <dbReference type="ChEBI" id="CHEBI:30616"/>
        <dbReference type="ChEBI" id="CHEBI:44841"/>
        <dbReference type="ChEBI" id="CHEBI:72950"/>
        <dbReference type="ChEBI" id="CHEBI:456215"/>
        <dbReference type="EC" id="2.7.6.3"/>
    </reaction>
</comment>
<evidence type="ECO:0000313" key="17">
    <source>
        <dbReference type="EMBL" id="KAF5842524.1"/>
    </source>
</evidence>
<feature type="compositionally biased region" description="Basic and acidic residues" evidence="15">
    <location>
        <begin position="470"/>
        <end position="484"/>
    </location>
</feature>
<dbReference type="Pfam" id="PF01288">
    <property type="entry name" value="HPPK"/>
    <property type="match status" value="1"/>
</dbReference>
<dbReference type="PROSITE" id="PS00793">
    <property type="entry name" value="DHPS_2"/>
    <property type="match status" value="1"/>
</dbReference>
<comment type="catalytic activity">
    <reaction evidence="1">
        <text>(7,8-dihydropterin-6-yl)methyl diphosphate + 4-aminobenzoate = 7,8-dihydropteroate + diphosphate</text>
        <dbReference type="Rhea" id="RHEA:19949"/>
        <dbReference type="ChEBI" id="CHEBI:17836"/>
        <dbReference type="ChEBI" id="CHEBI:17839"/>
        <dbReference type="ChEBI" id="CHEBI:33019"/>
        <dbReference type="ChEBI" id="CHEBI:72950"/>
        <dbReference type="EC" id="2.5.1.15"/>
    </reaction>
</comment>
<dbReference type="InterPro" id="IPR035907">
    <property type="entry name" value="Hppk_sf"/>
</dbReference>
<comment type="pathway">
    <text evidence="4">Cofactor biosynthesis; tetrahydrofolate biosynthesis; 7,8-dihydrofolate from 2-amino-4-hydroxy-6-hydroxymethyl-7,8-dihydropteridine diphosphate and 4-aminobenzoate: step 1/2.</text>
</comment>
<feature type="region of interest" description="Disordered" evidence="15">
    <location>
        <begin position="122"/>
        <end position="207"/>
    </location>
</feature>
<feature type="domain" description="Pterin-binding" evidence="16">
    <location>
        <begin position="419"/>
        <end position="738"/>
    </location>
</feature>
<gene>
    <name evidence="17" type="ORF">DUNSADRAFT_6768</name>
</gene>
<comment type="pathway">
    <text evidence="5">Cofactor biosynthesis; tetrahydrofolate biosynthesis; 2-amino-4-hydroxy-6-hydroxymethyl-7,8-dihydropteridine diphosphate from 7,8-dihydroneopterin triphosphate: step 4/4.</text>
</comment>
<evidence type="ECO:0000256" key="3">
    <source>
        <dbReference type="ARBA" id="ARBA00001946"/>
    </source>
</evidence>
<evidence type="ECO:0000256" key="10">
    <source>
        <dbReference type="ARBA" id="ARBA00022777"/>
    </source>
</evidence>